<dbReference type="PANTHER" id="PTHR21497:SF24">
    <property type="entry name" value="E3 UBIQUITIN-PROTEIN LIGASE UBR1"/>
    <property type="match status" value="1"/>
</dbReference>
<dbReference type="InterPro" id="IPR003126">
    <property type="entry name" value="Znf_UBR"/>
</dbReference>
<evidence type="ECO:0000259" key="11">
    <source>
        <dbReference type="PROSITE" id="PS51157"/>
    </source>
</evidence>
<proteinExistence type="inferred from homology"/>
<evidence type="ECO:0000256" key="2">
    <source>
        <dbReference type="ARBA" id="ARBA00022679"/>
    </source>
</evidence>
<evidence type="ECO:0000256" key="5">
    <source>
        <dbReference type="ARBA" id="ARBA00022786"/>
    </source>
</evidence>
<evidence type="ECO:0000256" key="10">
    <source>
        <dbReference type="SAM" id="MobiDB-lite"/>
    </source>
</evidence>
<evidence type="ECO:0000256" key="3">
    <source>
        <dbReference type="ARBA" id="ARBA00022723"/>
    </source>
</evidence>
<keyword evidence="12" id="KW-0436">Ligase</keyword>
<feature type="compositionally biased region" description="Basic and acidic residues" evidence="10">
    <location>
        <begin position="1383"/>
        <end position="1396"/>
    </location>
</feature>
<feature type="zinc finger region" description="UBR-type" evidence="8">
    <location>
        <begin position="75"/>
        <end position="146"/>
    </location>
</feature>
<dbReference type="Pfam" id="PF02207">
    <property type="entry name" value="zf-UBR"/>
    <property type="match status" value="1"/>
</dbReference>
<feature type="domain" description="UBR-type" evidence="11">
    <location>
        <begin position="75"/>
        <end position="146"/>
    </location>
</feature>
<feature type="compositionally biased region" description="Basic and acidic residues" evidence="10">
    <location>
        <begin position="1250"/>
        <end position="1376"/>
    </location>
</feature>
<feature type="region of interest" description="Disordered" evidence="10">
    <location>
        <begin position="839"/>
        <end position="864"/>
    </location>
</feature>
<dbReference type="PANTHER" id="PTHR21497">
    <property type="entry name" value="UBIQUITIN LIGASE E3 ALPHA-RELATED"/>
    <property type="match status" value="1"/>
</dbReference>
<evidence type="ECO:0000256" key="1">
    <source>
        <dbReference type="ARBA" id="ARBA00000900"/>
    </source>
</evidence>
<feature type="region of interest" description="Disordered" evidence="10">
    <location>
        <begin position="1236"/>
        <end position="1396"/>
    </location>
</feature>
<dbReference type="Pfam" id="PF22960">
    <property type="entry name" value="WHD_UBR1"/>
    <property type="match status" value="1"/>
</dbReference>
<evidence type="ECO:0000313" key="12">
    <source>
        <dbReference type="EMBL" id="KAJ6241088.1"/>
    </source>
</evidence>
<dbReference type="InterPro" id="IPR039164">
    <property type="entry name" value="UBR1-like"/>
</dbReference>
<comment type="similarity">
    <text evidence="7 9">Belongs to the E3 ubiquitin-protein ligase UBR1-like family.</text>
</comment>
<evidence type="ECO:0000256" key="4">
    <source>
        <dbReference type="ARBA" id="ARBA00022771"/>
    </source>
</evidence>
<evidence type="ECO:0000313" key="13">
    <source>
        <dbReference type="Proteomes" id="UP001150062"/>
    </source>
</evidence>
<organism evidence="12 13">
    <name type="scientific">Anaeramoeba flamelloides</name>
    <dbReference type="NCBI Taxonomy" id="1746091"/>
    <lineage>
        <taxon>Eukaryota</taxon>
        <taxon>Metamonada</taxon>
        <taxon>Anaeramoebidae</taxon>
        <taxon>Anaeramoeba</taxon>
    </lineage>
</organism>
<dbReference type="SUPFAM" id="SSF46785">
    <property type="entry name" value="Winged helix' DNA-binding domain"/>
    <property type="match status" value="1"/>
</dbReference>
<dbReference type="Pfam" id="PF18995">
    <property type="entry name" value="PRT6_C"/>
    <property type="match status" value="1"/>
</dbReference>
<keyword evidence="6 9" id="KW-0862">Zinc</keyword>
<dbReference type="SMART" id="SM00396">
    <property type="entry name" value="ZnF_UBR1"/>
    <property type="match status" value="1"/>
</dbReference>
<comment type="function">
    <text evidence="9">Ubiquitin ligase protein which is a component of the N-end rule pathway. Recognizes and binds to proteins bearing specific N-terminal residues that are destabilizing according to the N-end rule, leading to their ubiquitination and subsequent degradation.</text>
</comment>
<dbReference type="InterPro" id="IPR044046">
    <property type="entry name" value="E3_ligase_UBR-like_C"/>
</dbReference>
<keyword evidence="3 9" id="KW-0479">Metal-binding</keyword>
<feature type="region of interest" description="Disordered" evidence="10">
    <location>
        <begin position="958"/>
        <end position="987"/>
    </location>
</feature>
<accession>A0ABQ8Y8E6</accession>
<dbReference type="PROSITE" id="PS51157">
    <property type="entry name" value="ZF_UBR"/>
    <property type="match status" value="1"/>
</dbReference>
<keyword evidence="2 9" id="KW-0808">Transferase</keyword>
<keyword evidence="4 9" id="KW-0863">Zinc-finger</keyword>
<dbReference type="CDD" id="cd19673">
    <property type="entry name" value="UBR-box_UBR3"/>
    <property type="match status" value="1"/>
</dbReference>
<dbReference type="InterPro" id="IPR042065">
    <property type="entry name" value="E3_ELL-like"/>
</dbReference>
<dbReference type="EC" id="2.3.2.27" evidence="9"/>
<dbReference type="InterPro" id="IPR055194">
    <property type="entry name" value="UBR1-like_WH"/>
</dbReference>
<evidence type="ECO:0000256" key="7">
    <source>
        <dbReference type="ARBA" id="ARBA00046341"/>
    </source>
</evidence>
<dbReference type="EMBL" id="JAOAOG010000197">
    <property type="protein sequence ID" value="KAJ6241088.1"/>
    <property type="molecule type" value="Genomic_DNA"/>
</dbReference>
<feature type="compositionally biased region" description="Basic and acidic residues" evidence="10">
    <location>
        <begin position="840"/>
        <end position="858"/>
    </location>
</feature>
<protein>
    <recommendedName>
        <fullName evidence="9">E3 ubiquitin-protein ligase</fullName>
        <ecNumber evidence="9">2.3.2.27</ecNumber>
    </recommendedName>
</protein>
<evidence type="ECO:0000256" key="8">
    <source>
        <dbReference type="PROSITE-ProRule" id="PRU00508"/>
    </source>
</evidence>
<dbReference type="Gene3D" id="2.10.110.30">
    <property type="match status" value="1"/>
</dbReference>
<comment type="catalytic activity">
    <reaction evidence="1 9">
        <text>S-ubiquitinyl-[E2 ubiquitin-conjugating enzyme]-L-cysteine + [acceptor protein]-L-lysine = [E2 ubiquitin-conjugating enzyme]-L-cysteine + N(6)-ubiquitinyl-[acceptor protein]-L-lysine.</text>
        <dbReference type="EC" id="2.3.2.27"/>
    </reaction>
</comment>
<evidence type="ECO:0000256" key="9">
    <source>
        <dbReference type="RuleBase" id="RU366018"/>
    </source>
</evidence>
<dbReference type="GO" id="GO:0016874">
    <property type="term" value="F:ligase activity"/>
    <property type="evidence" value="ECO:0007669"/>
    <property type="project" value="UniProtKB-KW"/>
</dbReference>
<comment type="caution">
    <text evidence="12">The sequence shown here is derived from an EMBL/GenBank/DDBJ whole genome shotgun (WGS) entry which is preliminary data.</text>
</comment>
<evidence type="ECO:0000256" key="6">
    <source>
        <dbReference type="ARBA" id="ARBA00022833"/>
    </source>
</evidence>
<reference evidence="12" key="1">
    <citation type="submission" date="2022-08" db="EMBL/GenBank/DDBJ databases">
        <title>Novel sulfate-reducing endosymbionts in the free-living metamonad Anaeramoeba.</title>
        <authorList>
            <person name="Jerlstrom-Hultqvist J."/>
            <person name="Cepicka I."/>
            <person name="Gallot-Lavallee L."/>
            <person name="Salas-Leiva D."/>
            <person name="Curtis B.A."/>
            <person name="Zahonova K."/>
            <person name="Pipaliya S."/>
            <person name="Dacks J."/>
            <person name="Roger A.J."/>
        </authorList>
    </citation>
    <scope>NUCLEOTIDE SEQUENCE</scope>
    <source>
        <strain evidence="12">Schooner1</strain>
    </source>
</reference>
<dbReference type="Proteomes" id="UP001150062">
    <property type="component" value="Unassembled WGS sequence"/>
</dbReference>
<dbReference type="InterPro" id="IPR036390">
    <property type="entry name" value="WH_DNA-bd_sf"/>
</dbReference>
<keyword evidence="5 9" id="KW-0833">Ubl conjugation pathway</keyword>
<dbReference type="Gene3D" id="1.10.10.2670">
    <property type="entry name" value="E3 ubiquitin-protein ligase"/>
    <property type="match status" value="1"/>
</dbReference>
<keyword evidence="13" id="KW-1185">Reference proteome</keyword>
<name>A0ABQ8Y8E6_9EUKA</name>
<sequence>MDTNQFNKLYKSNDKKIGKQFNQNPDQIENFLSFLLKKKVLIEKYLGIVDIIFTAGSPIEQFYQKQTKQATKYSGVCHVSWSGEDIIIYQCLECGIDPTSCLCSECFEKGNHKGHHYRIRKGGSGMCDCGNPDAWNPKGFCPDHKGPPKNLESFLEEDLQIRLKILIKCVCKYLTKLVVKRLYTAKKQANLDTNSTDELHERTRKKLAYSPHRNEITLILDWFTKIFSIGGGISRIAGRIMSNFKLPKTDFTTLEILMRITTYETGTVHKSGKNCFYKALFDLPFKRNFTRHYLKLYRSMLIRSIQKDDYDSINTVNNSELCEFSVQMFTSASLVDLFVNETNFLKTLFETFHSITKLLQYKNEDLNDSKCIQLSHPILDTHNYMVLVFDMQYILRRPFVTNWIMIQNEKILKIWLSILLKFQSMNPIEKINKKTNPKENEGYVSSFNVELYLNQINRLLQNGLLIGANKINERTSLEESLKRHQLTKPLLEKIQKIFSLISNLIKSWTIKNHEYFQDLNSEILTIKTSLNNPKKVKCLQVFNRKKKKKDQINEEEKIYNLKKKRKRKNTSTKFYISMHYPLHRFFSLLLAGVIKQWEDEIDILSLFSSPNMSYQYCHGFIEIVIHIIRLQSVCSQIRARLWNRNGLNIYYQVQLLKNPLLNSFCTDLDVFLVQISSVLLDPDHIINLIINEFLLDNFFYLTNNCFETFLKTDYGQSLTLICKDFFRFLGTVLLERTHAGELSKEMKIERELIHLLCLEDQKFSDLVDNLPRDLMDEEQLIEQILTEIAIQTSNEKKFRLKPEYWKKFEGAYFPHYNQKQYSQAEENYFEHIKRSNQKILNDEKEKENEKKNENENEKKKKKLPLSYPFPKYNPTYKPLESLTQLLHCHSLFQILFVILYNAKQNSLMVTEEVFTITLHLIYLSINTPISEKQKKFEKENEKEKTEINKEKIQIFNKNFENNNKKQTEDSDNDDNLEKGSDNDNKQSDSLITSFFKSFFRKNDSSSQSTLKKKKKVYEELSNSTLKFLDIQFSNQINLIENATLKISLPNDESESFISLLIYLYNSSERIEHHGLIKDILALFCGKSKICEKLISKKLNGFYEKIEKEKLKEKKRLIRERQRKLMLKMNRKQENFLKKFEKDFNTLNDIDDDNDNDIKKDQDQDGNKIENTTSISDPKFCKLKYKKHYKSLICSLCHENFKNEKTQSIGLISLIHQSTTLENILTIKNDKLISKTQNEKAKTKKNANSNIKEKNHNINNNQREREIEKKKKREGEGRKEKGKEMKREGEGRKEKKREGEGRKEKKREGEGRKEKKREGEGRKEKKREGEGRKEMKREGEGRKEKKREGEGRKEKKREGEGRKEKKREGEGRKEKGKEKKKTGKKDLEKEKQQEKKTEDRLKKIYLKKLLNFQKIKRNTITGCGHLIHSHCYQDYQETLLKELRQRSGYYNRNYIDFEKGQFLCPLDRNIVNNLLPIVPNKLIIQHEIDKNQRSFPFRGAHKIILNLYKATKKISVNEKYSKIYKALQTSINNFIFNLSVLSKINLPRDPQMHCRGYLLLFDFLTRFLSNTEIASRTKRNQTISSINQFTFQTLFRICLIFGKESERGTEVRAKLKTCFFNLLFKGINSKIFKSIFYKHPIHCLTYLVCLLGDNLINQDHFFACTHLIIIIALYHITKALNLKLVNYQIPSKNKLLVVKNIKNRLISILRFAYLFHKFGIDQNSTSEPYAFNLNSFDELASFFKIPLDIEKILKLDIVHFFFAKWQKSHTSQDDIGNNSTNSKSNVNTKERTVTLKRFLPPKISRFNYCKPFKFIEFPDNFAKLWNKFIMNKTIEGRPIPKQAAICMITGEMIDLAKTQSSILNEESLFDIKFHAQKMGGVGLYLAVKGIYASGVFVLHEGFGIVPLETFYLDKWNESDIGIKRGKTLIKNDARLLKLQELYLNNQLFDEISKFRRKNPNLVIFN</sequence>
<comment type="pathway">
    <text evidence="9">Protein modification; protein ubiquitination.</text>
</comment>
<feature type="compositionally biased region" description="Basic and acidic residues" evidence="10">
    <location>
        <begin position="975"/>
        <end position="986"/>
    </location>
</feature>
<gene>
    <name evidence="12" type="ORF">M0813_23739</name>
</gene>